<keyword evidence="7" id="KW-0227">DNA damage</keyword>
<sequence length="333" mass="37424">MLTSKRSRSYIEKITGCLNVPNRFENLNGSKCERFFSAFGRAIQALSRIGDEFWLDPTLKGLALRAVNPSHSAYSCFLFSPLFFQRYKVGSGPSSVPFKCKLSMKSVLPLFRCLTSIERSVDQCQISVSSSLTDRVTVQLFCRHGITKTYNLHFQESEALQAVFATHLCPNMLKCPARLFADMVMHFPMSQEEVTLSTSSLRVSLRNYCEEGKNHMKMMHTQMSLHPDEFDHFELGEDSDITFCLKELRGLLAFAESHCLPVSVHFGTAGKPVCFSVEDLVVEARVVLATLTDSESRSASQPSGVVTTSEPRWRSPNAPRPCQRPPVPQTLMF</sequence>
<evidence type="ECO:0000256" key="9">
    <source>
        <dbReference type="ARBA" id="ARBA00022839"/>
    </source>
</evidence>
<evidence type="ECO:0000256" key="11">
    <source>
        <dbReference type="ARBA" id="ARBA00059283"/>
    </source>
</evidence>
<dbReference type="FunCoup" id="A0A3B5K2A8">
    <property type="interactions" value="1247"/>
</dbReference>
<evidence type="ECO:0000256" key="12">
    <source>
        <dbReference type="ARBA" id="ARBA00069752"/>
    </source>
</evidence>
<feature type="region of interest" description="Disordered" evidence="14">
    <location>
        <begin position="297"/>
        <end position="333"/>
    </location>
</feature>
<evidence type="ECO:0000256" key="2">
    <source>
        <dbReference type="ARBA" id="ARBA00004123"/>
    </source>
</evidence>
<comment type="similarity">
    <text evidence="3">Belongs to the rad9 family.</text>
</comment>
<evidence type="ECO:0000256" key="14">
    <source>
        <dbReference type="SAM" id="MobiDB-lite"/>
    </source>
</evidence>
<evidence type="ECO:0000256" key="7">
    <source>
        <dbReference type="ARBA" id="ARBA00022763"/>
    </source>
</evidence>
<evidence type="ECO:0000256" key="4">
    <source>
        <dbReference type="ARBA" id="ARBA00012115"/>
    </source>
</evidence>
<dbReference type="OMA" id="APECILR"/>
<dbReference type="Ensembl" id="ENSTRUT00000052537.2">
    <property type="protein sequence ID" value="ENSTRUP00000050088.2"/>
    <property type="gene ID" value="ENSTRUG00000021895.2"/>
</dbReference>
<organism evidence="15 16">
    <name type="scientific">Takifugu rubripes</name>
    <name type="common">Japanese pufferfish</name>
    <name type="synonym">Fugu rubripes</name>
    <dbReference type="NCBI Taxonomy" id="31033"/>
    <lineage>
        <taxon>Eukaryota</taxon>
        <taxon>Metazoa</taxon>
        <taxon>Chordata</taxon>
        <taxon>Craniata</taxon>
        <taxon>Vertebrata</taxon>
        <taxon>Euteleostomi</taxon>
        <taxon>Actinopterygii</taxon>
        <taxon>Neopterygii</taxon>
        <taxon>Teleostei</taxon>
        <taxon>Neoteleostei</taxon>
        <taxon>Acanthomorphata</taxon>
        <taxon>Eupercaria</taxon>
        <taxon>Tetraodontiformes</taxon>
        <taxon>Tetradontoidea</taxon>
        <taxon>Tetraodontidae</taxon>
        <taxon>Takifugu</taxon>
    </lineage>
</organism>
<dbReference type="STRING" id="31033.ENSTRUP00000050088"/>
<evidence type="ECO:0000256" key="1">
    <source>
        <dbReference type="ARBA" id="ARBA00000493"/>
    </source>
</evidence>
<accession>A0A3B5K2A8</accession>
<dbReference type="GO" id="GO:0031573">
    <property type="term" value="P:mitotic intra-S DNA damage checkpoint signaling"/>
    <property type="evidence" value="ECO:0007669"/>
    <property type="project" value="TreeGrafter"/>
</dbReference>
<keyword evidence="8" id="KW-0378">Hydrolase</keyword>
<dbReference type="CDD" id="cd00577">
    <property type="entry name" value="PCNA"/>
    <property type="match status" value="1"/>
</dbReference>
<evidence type="ECO:0000256" key="10">
    <source>
        <dbReference type="ARBA" id="ARBA00023242"/>
    </source>
</evidence>
<feature type="compositionally biased region" description="Polar residues" evidence="14">
    <location>
        <begin position="297"/>
        <end position="310"/>
    </location>
</feature>
<dbReference type="PIRSF" id="PIRSF009303">
    <property type="entry name" value="Cell_cycle_RAD9"/>
    <property type="match status" value="1"/>
</dbReference>
<evidence type="ECO:0000256" key="3">
    <source>
        <dbReference type="ARBA" id="ARBA00008494"/>
    </source>
</evidence>
<dbReference type="InParanoid" id="A0A3B5K2A8"/>
<dbReference type="PANTHER" id="PTHR15237:SF2">
    <property type="entry name" value="CELL CYCLE CHECKPOINT CONTROL PROTEIN RAD9B"/>
    <property type="match status" value="1"/>
</dbReference>
<dbReference type="GO" id="GO:0000076">
    <property type="term" value="P:DNA replication checkpoint signaling"/>
    <property type="evidence" value="ECO:0007669"/>
    <property type="project" value="TreeGrafter"/>
</dbReference>
<feature type="compositionally biased region" description="Pro residues" evidence="14">
    <location>
        <begin position="318"/>
        <end position="333"/>
    </location>
</feature>
<gene>
    <name evidence="15" type="primary">rad9b</name>
</gene>
<dbReference type="SUPFAM" id="SSF55979">
    <property type="entry name" value="DNA clamp"/>
    <property type="match status" value="1"/>
</dbReference>
<reference evidence="15" key="3">
    <citation type="submission" date="2025-09" db="UniProtKB">
        <authorList>
            <consortium name="Ensembl"/>
        </authorList>
    </citation>
    <scope>IDENTIFICATION</scope>
</reference>
<dbReference type="GO" id="GO:0008311">
    <property type="term" value="F:double-stranded DNA 3'-5' DNA exonuclease activity"/>
    <property type="evidence" value="ECO:0007669"/>
    <property type="project" value="UniProtKB-EC"/>
</dbReference>
<proteinExistence type="inferred from homology"/>
<dbReference type="GeneTree" id="ENSGT00390000005767"/>
<dbReference type="InterPro" id="IPR026584">
    <property type="entry name" value="Rad9"/>
</dbReference>
<comment type="catalytic activity">
    <reaction evidence="1">
        <text>Exonucleolytic cleavage in the 3'- to 5'-direction to yield nucleoside 5'-phosphates.</text>
        <dbReference type="EC" id="3.1.11.2"/>
    </reaction>
</comment>
<reference evidence="15 16" key="1">
    <citation type="journal article" date="2011" name="Genome Biol. Evol.">
        <title>Integration of the genetic map and genome assembly of fugu facilitates insights into distinct features of genome evolution in teleosts and mammals.</title>
        <authorList>
            <person name="Kai W."/>
            <person name="Kikuchi K."/>
            <person name="Tohari S."/>
            <person name="Chew A.K."/>
            <person name="Tay A."/>
            <person name="Fujiwara A."/>
            <person name="Hosoya S."/>
            <person name="Suetake H."/>
            <person name="Naruse K."/>
            <person name="Brenner S."/>
            <person name="Suzuki Y."/>
            <person name="Venkatesh B."/>
        </authorList>
    </citation>
    <scope>NUCLEOTIDE SEQUENCE [LARGE SCALE GENOMIC DNA]</scope>
</reference>
<keyword evidence="10" id="KW-0539">Nucleus</keyword>
<reference evidence="15" key="2">
    <citation type="submission" date="2025-08" db="UniProtKB">
        <authorList>
            <consortium name="Ensembl"/>
        </authorList>
    </citation>
    <scope>IDENTIFICATION</scope>
</reference>
<dbReference type="EC" id="3.1.11.2" evidence="4"/>
<dbReference type="GO" id="GO:0071479">
    <property type="term" value="P:cellular response to ionizing radiation"/>
    <property type="evidence" value="ECO:0007669"/>
    <property type="project" value="TreeGrafter"/>
</dbReference>
<dbReference type="FunFam" id="3.70.10.10:FF:000005">
    <property type="entry name" value="Cell cycle checkpoint control protein"/>
    <property type="match status" value="1"/>
</dbReference>
<evidence type="ECO:0000313" key="15">
    <source>
        <dbReference type="Ensembl" id="ENSTRUP00000050088.2"/>
    </source>
</evidence>
<dbReference type="PANTHER" id="PTHR15237">
    <property type="entry name" value="DNA REPAIR PROTEIN RAD9"/>
    <property type="match status" value="1"/>
</dbReference>
<name>A0A3B5K2A8_TAKRU</name>
<dbReference type="Proteomes" id="UP000005226">
    <property type="component" value="Chromosome 21"/>
</dbReference>
<comment type="subcellular location">
    <subcellularLocation>
        <location evidence="2">Nucleus</location>
    </subcellularLocation>
</comment>
<dbReference type="InterPro" id="IPR046938">
    <property type="entry name" value="DNA_clamp_sf"/>
</dbReference>
<keyword evidence="16" id="KW-1185">Reference proteome</keyword>
<protein>
    <recommendedName>
        <fullName evidence="12">Cell cycle checkpoint control protein RAD9A</fullName>
        <ecNumber evidence="4">3.1.11.2</ecNumber>
    </recommendedName>
    <alternativeName>
        <fullName evidence="13">DNA repair exonuclease rad9 homolog A</fullName>
    </alternativeName>
</protein>
<evidence type="ECO:0000256" key="5">
    <source>
        <dbReference type="ARBA" id="ARBA00022553"/>
    </source>
</evidence>
<evidence type="ECO:0000256" key="6">
    <source>
        <dbReference type="ARBA" id="ARBA00022722"/>
    </source>
</evidence>
<evidence type="ECO:0000313" key="16">
    <source>
        <dbReference type="Proteomes" id="UP000005226"/>
    </source>
</evidence>
<comment type="function">
    <text evidence="11">Component of the 9-1-1 cell-cycle checkpoint response complex that plays a major role in DNA repair. The 9-1-1 complex is recruited to DNA lesion upon damage by the RAD17-replication factor C (RFC) clamp loader complex. Acts then as a sliding clamp platform on DNA for several proteins involved in long-patch base excision repair (LP-BER). The 9-1-1 complex stimulates DNA polymerase beta (POLB) activity by increasing its affinity for the 3'-OH end of the primer-template and stabilizes POLB to those sites where LP-BER proceeds; endonuclease FEN1 cleavage activity on substrates with double, nick, or gap flaps of distinct sequences and lengths; and DNA ligase I (LIG1) on long-patch base excision repair substrates. The 9-1-1 complex is necessary for the recruitment of RHNO1 to sites of double-stranded breaks (DSB) occurring during the S phase. RAD9A possesses 3'-&gt;5' double stranded DNA exonuclease activity.</text>
</comment>
<dbReference type="AlphaFoldDB" id="A0A3B5K2A8"/>
<keyword evidence="9" id="KW-0269">Exonuclease</keyword>
<dbReference type="GO" id="GO:0030896">
    <property type="term" value="C:checkpoint clamp complex"/>
    <property type="evidence" value="ECO:0007669"/>
    <property type="project" value="InterPro"/>
</dbReference>
<evidence type="ECO:0000256" key="8">
    <source>
        <dbReference type="ARBA" id="ARBA00022801"/>
    </source>
</evidence>
<dbReference type="GO" id="GO:0006281">
    <property type="term" value="P:DNA repair"/>
    <property type="evidence" value="ECO:0007669"/>
    <property type="project" value="InterPro"/>
</dbReference>
<dbReference type="Pfam" id="PF04139">
    <property type="entry name" value="Rad9"/>
    <property type="match status" value="1"/>
</dbReference>
<evidence type="ECO:0000256" key="13">
    <source>
        <dbReference type="ARBA" id="ARBA00079896"/>
    </source>
</evidence>
<dbReference type="Gene3D" id="3.70.10.10">
    <property type="match status" value="1"/>
</dbReference>
<keyword evidence="5" id="KW-0597">Phosphoprotein</keyword>
<dbReference type="InterPro" id="IPR007268">
    <property type="entry name" value="Rad9/Ddc1"/>
</dbReference>
<keyword evidence="6" id="KW-0540">Nuclease</keyword>